<gene>
    <name evidence="2" type="ORF">GCM10022399_33530</name>
</gene>
<dbReference type="InterPro" id="IPR029068">
    <property type="entry name" value="Glyas_Bleomycin-R_OHBP_Dase"/>
</dbReference>
<sequence length="136" mass="14847">MITAVHNLVYSDDAPATRAFFRDVLQWPCVTDGTTSDDTDATDDADAWLIFGTGPSELGVHPTRGPEGSSWSSSRHHAISLMCDDLRATMDELIARGAVFTTDPTDRGFGLVVMMAVPGADEIQLYEPRHTTAYDR</sequence>
<evidence type="ECO:0000259" key="1">
    <source>
        <dbReference type="PROSITE" id="PS51819"/>
    </source>
</evidence>
<comment type="caution">
    <text evidence="2">The sequence shown here is derived from an EMBL/GenBank/DDBJ whole genome shotgun (WGS) entry which is preliminary data.</text>
</comment>
<feature type="domain" description="VOC" evidence="1">
    <location>
        <begin position="3"/>
        <end position="128"/>
    </location>
</feature>
<proteinExistence type="predicted"/>
<dbReference type="SUPFAM" id="SSF54593">
    <property type="entry name" value="Glyoxalase/Bleomycin resistance protein/Dihydroxybiphenyl dioxygenase"/>
    <property type="match status" value="1"/>
</dbReference>
<evidence type="ECO:0000313" key="2">
    <source>
        <dbReference type="EMBL" id="GAA3714147.1"/>
    </source>
</evidence>
<dbReference type="Proteomes" id="UP001501468">
    <property type="component" value="Unassembled WGS sequence"/>
</dbReference>
<reference evidence="3" key="1">
    <citation type="journal article" date="2019" name="Int. J. Syst. Evol. Microbiol.">
        <title>The Global Catalogue of Microorganisms (GCM) 10K type strain sequencing project: providing services to taxonomists for standard genome sequencing and annotation.</title>
        <authorList>
            <consortium name="The Broad Institute Genomics Platform"/>
            <consortium name="The Broad Institute Genome Sequencing Center for Infectious Disease"/>
            <person name="Wu L."/>
            <person name="Ma J."/>
        </authorList>
    </citation>
    <scope>NUCLEOTIDE SEQUENCE [LARGE SCALE GENOMIC DNA]</scope>
    <source>
        <strain evidence="3">JCM 17125</strain>
    </source>
</reference>
<keyword evidence="3" id="KW-1185">Reference proteome</keyword>
<accession>A0ABP7E4U7</accession>
<protein>
    <recommendedName>
        <fullName evidence="1">VOC domain-containing protein</fullName>
    </recommendedName>
</protein>
<dbReference type="InterPro" id="IPR004360">
    <property type="entry name" value="Glyas_Fos-R_dOase_dom"/>
</dbReference>
<evidence type="ECO:0000313" key="3">
    <source>
        <dbReference type="Proteomes" id="UP001501468"/>
    </source>
</evidence>
<dbReference type="Pfam" id="PF00903">
    <property type="entry name" value="Glyoxalase"/>
    <property type="match status" value="1"/>
</dbReference>
<dbReference type="RefSeq" id="WP_344949132.1">
    <property type="nucleotide sequence ID" value="NZ_BAABDC010000006.1"/>
</dbReference>
<organism evidence="2 3">
    <name type="scientific">Terrabacter ginsenosidimutans</name>
    <dbReference type="NCBI Taxonomy" id="490575"/>
    <lineage>
        <taxon>Bacteria</taxon>
        <taxon>Bacillati</taxon>
        <taxon>Actinomycetota</taxon>
        <taxon>Actinomycetes</taxon>
        <taxon>Micrococcales</taxon>
        <taxon>Intrasporangiaceae</taxon>
        <taxon>Terrabacter</taxon>
    </lineage>
</organism>
<dbReference type="EMBL" id="BAABDC010000006">
    <property type="protein sequence ID" value="GAA3714147.1"/>
    <property type="molecule type" value="Genomic_DNA"/>
</dbReference>
<dbReference type="CDD" id="cd06587">
    <property type="entry name" value="VOC"/>
    <property type="match status" value="1"/>
</dbReference>
<dbReference type="Gene3D" id="3.10.180.10">
    <property type="entry name" value="2,3-Dihydroxybiphenyl 1,2-Dioxygenase, domain 1"/>
    <property type="match status" value="1"/>
</dbReference>
<dbReference type="PROSITE" id="PS51819">
    <property type="entry name" value="VOC"/>
    <property type="match status" value="1"/>
</dbReference>
<name>A0ABP7E4U7_9MICO</name>
<dbReference type="InterPro" id="IPR037523">
    <property type="entry name" value="VOC_core"/>
</dbReference>